<dbReference type="InterPro" id="IPR006094">
    <property type="entry name" value="Oxid_FAD_bind_N"/>
</dbReference>
<proteinExistence type="inferred from homology"/>
<reference evidence="5" key="1">
    <citation type="submission" date="2020-05" db="EMBL/GenBank/DDBJ databases">
        <authorList>
            <person name="Chiriac C."/>
            <person name="Salcher M."/>
            <person name="Ghai R."/>
            <person name="Kavagutti S V."/>
        </authorList>
    </citation>
    <scope>NUCLEOTIDE SEQUENCE</scope>
</reference>
<sequence length="526" mass="55374">MALSMLAKAFLESQVGAGRPLAPTPVAKDLIPESRLPVAVLAALIAAVGEPQVLLDPMARLLHSRGMSYVDMLHRRGADTSTVPAAVLQPTSHDQVLEVLRICVEHRISVVPYGGGTSVVGGVTRPTEPIGIVISLDKLSALVSLDEVSGLVRVQPGMTGPVLERLLGARGFTLGHLPQSWERASFGGYAATRSAGQGSTGYGRIDDMIDSVTLATPIGTWSAGRVPASAAGPNLMQLALGSEGAFGVITEITLRVRRLAIARRYEGAIAPSLAAGIDACRELAQLGLTSAVIRLSDEAETVATLAMSGPTGVKRKIFDRYLAARGVGQGALLIMGWEEHSSAILNARRDAAWAVLKKFGVVSLGKGVGSTWEHGRYSGPYLRDTLLDSGYLVETFETATSWVELPNLHEVIRRAALDALQDPEHTPYVMSHISHVYETGASLYFTVIDGGGAGSIKRWLAAKAAISSALHPAGGTITHHHAVGRDHAPWLGAEVGPVGMGLLRAIKSELDPTGIMNPGVLIQVAE</sequence>
<dbReference type="AlphaFoldDB" id="A0A6J7ACQ1"/>
<dbReference type="Pfam" id="PF02913">
    <property type="entry name" value="FAD-oxidase_C"/>
    <property type="match status" value="1"/>
</dbReference>
<dbReference type="InterPro" id="IPR016166">
    <property type="entry name" value="FAD-bd_PCMH"/>
</dbReference>
<name>A0A6J7ACQ1_9ZZZZ</name>
<dbReference type="PANTHER" id="PTHR46568">
    <property type="entry name" value="ALKYLDIHYDROXYACETONEPHOSPHATE SYNTHASE, PEROXISOMAL"/>
    <property type="match status" value="1"/>
</dbReference>
<dbReference type="Gene3D" id="3.30.300.330">
    <property type="match status" value="1"/>
</dbReference>
<dbReference type="PROSITE" id="PS51387">
    <property type="entry name" value="FAD_PCMH"/>
    <property type="match status" value="1"/>
</dbReference>
<dbReference type="PANTHER" id="PTHR46568:SF1">
    <property type="entry name" value="ALKYLDIHYDROXYACETONEPHOSPHATE SYNTHASE, PEROXISOMAL"/>
    <property type="match status" value="1"/>
</dbReference>
<gene>
    <name evidence="5" type="ORF">UFOPK3204_00890</name>
</gene>
<dbReference type="SUPFAM" id="SSF55103">
    <property type="entry name" value="FAD-linked oxidases, C-terminal domain"/>
    <property type="match status" value="1"/>
</dbReference>
<dbReference type="Gene3D" id="3.30.70.3450">
    <property type="match status" value="1"/>
</dbReference>
<protein>
    <submittedName>
        <fullName evidence="5">Unannotated protein</fullName>
    </submittedName>
</protein>
<dbReference type="InterPro" id="IPR025650">
    <property type="entry name" value="Alkyl-DHAP_Synthase"/>
</dbReference>
<evidence type="ECO:0000256" key="3">
    <source>
        <dbReference type="ARBA" id="ARBA00022827"/>
    </source>
</evidence>
<keyword evidence="3" id="KW-0274">FAD</keyword>
<keyword evidence="2" id="KW-0285">Flavoprotein</keyword>
<evidence type="ECO:0000256" key="2">
    <source>
        <dbReference type="ARBA" id="ARBA00022630"/>
    </source>
</evidence>
<dbReference type="Gene3D" id="1.10.45.10">
    <property type="entry name" value="Vanillyl-alcohol Oxidase, Chain A, domain 4"/>
    <property type="match status" value="1"/>
</dbReference>
<dbReference type="Pfam" id="PF01565">
    <property type="entry name" value="FAD_binding_4"/>
    <property type="match status" value="1"/>
</dbReference>
<accession>A0A6J7ACQ1</accession>
<dbReference type="InterPro" id="IPR016164">
    <property type="entry name" value="FAD-linked_Oxase-like_C"/>
</dbReference>
<dbReference type="EMBL" id="CAFABK010000034">
    <property type="protein sequence ID" value="CAB4830641.1"/>
    <property type="molecule type" value="Genomic_DNA"/>
</dbReference>
<evidence type="ECO:0000259" key="4">
    <source>
        <dbReference type="PROSITE" id="PS51387"/>
    </source>
</evidence>
<evidence type="ECO:0000313" key="5">
    <source>
        <dbReference type="EMBL" id="CAB4830641.1"/>
    </source>
</evidence>
<dbReference type="InterPro" id="IPR016167">
    <property type="entry name" value="FAD-bd_PCMH_sub1"/>
</dbReference>
<dbReference type="GO" id="GO:0005777">
    <property type="term" value="C:peroxisome"/>
    <property type="evidence" value="ECO:0007669"/>
    <property type="project" value="UniProtKB-ARBA"/>
</dbReference>
<dbReference type="InterPro" id="IPR016169">
    <property type="entry name" value="FAD-bd_PCMH_sub2"/>
</dbReference>
<comment type="similarity">
    <text evidence="1">Belongs to the FAD-binding oxidoreductase/transferase type 4 family.</text>
</comment>
<dbReference type="GO" id="GO:0008610">
    <property type="term" value="P:lipid biosynthetic process"/>
    <property type="evidence" value="ECO:0007669"/>
    <property type="project" value="InterPro"/>
</dbReference>
<evidence type="ECO:0000256" key="1">
    <source>
        <dbReference type="ARBA" id="ARBA00008000"/>
    </source>
</evidence>
<dbReference type="InterPro" id="IPR016171">
    <property type="entry name" value="Vanillyl_alc_oxidase_C-sub2"/>
</dbReference>
<dbReference type="Gene3D" id="3.30.465.10">
    <property type="match status" value="1"/>
</dbReference>
<dbReference type="Gene3D" id="3.30.43.10">
    <property type="entry name" value="Uridine Diphospho-n-acetylenolpyruvylglucosamine Reductase, domain 2"/>
    <property type="match status" value="1"/>
</dbReference>
<dbReference type="InterPro" id="IPR004113">
    <property type="entry name" value="FAD-bd_oxidored_4_C"/>
</dbReference>
<dbReference type="SUPFAM" id="SSF56176">
    <property type="entry name" value="FAD-binding/transporter-associated domain-like"/>
    <property type="match status" value="1"/>
</dbReference>
<dbReference type="InterPro" id="IPR036318">
    <property type="entry name" value="FAD-bd_PCMH-like_sf"/>
</dbReference>
<organism evidence="5">
    <name type="scientific">freshwater metagenome</name>
    <dbReference type="NCBI Taxonomy" id="449393"/>
    <lineage>
        <taxon>unclassified sequences</taxon>
        <taxon>metagenomes</taxon>
        <taxon>ecological metagenomes</taxon>
    </lineage>
</organism>
<dbReference type="GO" id="GO:0071949">
    <property type="term" value="F:FAD binding"/>
    <property type="evidence" value="ECO:0007669"/>
    <property type="project" value="InterPro"/>
</dbReference>
<feature type="domain" description="FAD-binding PCMH-type" evidence="4">
    <location>
        <begin position="80"/>
        <end position="259"/>
    </location>
</feature>
<dbReference type="GO" id="GO:0008609">
    <property type="term" value="F:alkylglycerone-phosphate synthase activity"/>
    <property type="evidence" value="ECO:0007669"/>
    <property type="project" value="InterPro"/>
</dbReference>